<dbReference type="Gene3D" id="3.30.70.1560">
    <property type="entry name" value="Alpha-L RNA-binding motif"/>
    <property type="match status" value="1"/>
</dbReference>
<dbReference type="PROSITE" id="PS01149">
    <property type="entry name" value="PSI_RSU"/>
    <property type="match status" value="1"/>
</dbReference>
<dbReference type="Gene3D" id="3.30.70.580">
    <property type="entry name" value="Pseudouridine synthase I, catalytic domain, N-terminal subdomain"/>
    <property type="match status" value="1"/>
</dbReference>
<evidence type="ECO:0000313" key="5">
    <source>
        <dbReference type="EMBL" id="OGX86879.1"/>
    </source>
</evidence>
<comment type="similarity">
    <text evidence="1 3">Belongs to the pseudouridine synthase RsuA family.</text>
</comment>
<dbReference type="InterPro" id="IPR020103">
    <property type="entry name" value="PsdUridine_synth_cat_dom_sf"/>
</dbReference>
<dbReference type="GO" id="GO:0003723">
    <property type="term" value="F:RNA binding"/>
    <property type="evidence" value="ECO:0007669"/>
    <property type="project" value="InterPro"/>
</dbReference>
<evidence type="ECO:0000256" key="2">
    <source>
        <dbReference type="ARBA" id="ARBA00023235"/>
    </source>
</evidence>
<gene>
    <name evidence="5" type="ORF">BEN48_00505</name>
</gene>
<feature type="domain" description="Pseudouridine synthase RsuA/RluA-like" evidence="4">
    <location>
        <begin position="12"/>
        <end position="160"/>
    </location>
</feature>
<dbReference type="InterPro" id="IPR020094">
    <property type="entry name" value="TruA/RsuA/RluB/E/F_N"/>
</dbReference>
<dbReference type="PANTHER" id="PTHR47683:SF2">
    <property type="entry name" value="RNA-BINDING S4 DOMAIN-CONTAINING PROTEIN"/>
    <property type="match status" value="1"/>
</dbReference>
<dbReference type="GO" id="GO:0140098">
    <property type="term" value="F:catalytic activity, acting on RNA"/>
    <property type="evidence" value="ECO:0007669"/>
    <property type="project" value="UniProtKB-ARBA"/>
</dbReference>
<dbReference type="GO" id="GO:0001522">
    <property type="term" value="P:pseudouridine synthesis"/>
    <property type="evidence" value="ECO:0007669"/>
    <property type="project" value="InterPro"/>
</dbReference>
<dbReference type="InterPro" id="IPR000748">
    <property type="entry name" value="PsdUridine_synth_RsuA/RluB/E/F"/>
</dbReference>
<dbReference type="EC" id="5.4.99.-" evidence="3"/>
<reference evidence="5 6" key="1">
    <citation type="submission" date="2016-08" db="EMBL/GenBank/DDBJ databases">
        <title>Hymenobacter coccineus sp. nov., Hymenobacter lapidarius sp. nov. and Hymenobacter glacialis sp. nov., isolated from Antarctic soil.</title>
        <authorList>
            <person name="Sedlacek I."/>
            <person name="Kralova S."/>
            <person name="Kyrova K."/>
            <person name="Maslanova I."/>
            <person name="Stankova E."/>
            <person name="Vrbovska V."/>
            <person name="Nemec M."/>
            <person name="Bartak M."/>
            <person name="Svec P."/>
            <person name="Busse H.-J."/>
            <person name="Pantucek R."/>
        </authorList>
    </citation>
    <scope>NUCLEOTIDE SEQUENCE [LARGE SCALE GENOMIC DNA]</scope>
    <source>
        <strain evidence="5 6">CCM 8648</strain>
    </source>
</reference>
<dbReference type="InterPro" id="IPR018496">
    <property type="entry name" value="PsdUridine_synth_RsuA/RluB_CS"/>
</dbReference>
<dbReference type="RefSeq" id="WP_070733503.1">
    <property type="nucleotide sequence ID" value="NZ_MDZC01000046.1"/>
</dbReference>
<evidence type="ECO:0000259" key="4">
    <source>
        <dbReference type="Pfam" id="PF00849"/>
    </source>
</evidence>
<dbReference type="NCBIfam" id="TIGR00093">
    <property type="entry name" value="pseudouridine synthase"/>
    <property type="match status" value="1"/>
</dbReference>
<dbReference type="STRING" id="1908236.BEN48_00505"/>
<dbReference type="AlphaFoldDB" id="A0A1G1T7M1"/>
<name>A0A1G1T7M1_9BACT</name>
<protein>
    <recommendedName>
        <fullName evidence="3">Pseudouridine synthase</fullName>
        <ecNumber evidence="3">5.4.99.-</ecNumber>
    </recommendedName>
</protein>
<keyword evidence="2 3" id="KW-0413">Isomerase</keyword>
<evidence type="ECO:0000256" key="1">
    <source>
        <dbReference type="ARBA" id="ARBA00008348"/>
    </source>
</evidence>
<keyword evidence="6" id="KW-1185">Reference proteome</keyword>
<dbReference type="InterPro" id="IPR050343">
    <property type="entry name" value="RsuA_PseudoU_synthase"/>
</dbReference>
<comment type="caution">
    <text evidence="5">The sequence shown here is derived from an EMBL/GenBank/DDBJ whole genome shotgun (WGS) entry which is preliminary data.</text>
</comment>
<evidence type="ECO:0000256" key="3">
    <source>
        <dbReference type="RuleBase" id="RU003887"/>
    </source>
</evidence>
<sequence>MLPSVETPAHRHFLIHKPYGYLSQFVGEAKKKKLGEFHDFPAGIMAIGRLDEDSEGLLLLTTDGRMSEHIRSKKVEKEYYAQLDGLIDDDAVARMQAGVEIGIHNVRYLTSPCVAFRLEAPPDFAPRSRKIRDDRHGPTSWVSITLTEGKYRQVRKMTAAVGFPTLRLVRVRVGGVLLGTMPVGAVVEVASLEG</sequence>
<accession>A0A1G1T7M1</accession>
<dbReference type="InterPro" id="IPR006145">
    <property type="entry name" value="PsdUridine_synth_RsuA/RluA"/>
</dbReference>
<dbReference type="Proteomes" id="UP000177791">
    <property type="component" value="Unassembled WGS sequence"/>
</dbReference>
<dbReference type="GO" id="GO:0006364">
    <property type="term" value="P:rRNA processing"/>
    <property type="evidence" value="ECO:0007669"/>
    <property type="project" value="UniProtKB-ARBA"/>
</dbReference>
<organism evidence="5 6">
    <name type="scientific">Hymenobacter glacialis</name>
    <dbReference type="NCBI Taxonomy" id="1908236"/>
    <lineage>
        <taxon>Bacteria</taxon>
        <taxon>Pseudomonadati</taxon>
        <taxon>Bacteroidota</taxon>
        <taxon>Cytophagia</taxon>
        <taxon>Cytophagales</taxon>
        <taxon>Hymenobacteraceae</taxon>
        <taxon>Hymenobacter</taxon>
    </lineage>
</organism>
<dbReference type="PANTHER" id="PTHR47683">
    <property type="entry name" value="PSEUDOURIDINE SYNTHASE FAMILY PROTEIN-RELATED"/>
    <property type="match status" value="1"/>
</dbReference>
<dbReference type="SUPFAM" id="SSF55120">
    <property type="entry name" value="Pseudouridine synthase"/>
    <property type="match status" value="1"/>
</dbReference>
<evidence type="ECO:0000313" key="6">
    <source>
        <dbReference type="Proteomes" id="UP000177791"/>
    </source>
</evidence>
<dbReference type="GO" id="GO:0009982">
    <property type="term" value="F:pseudouridine synthase activity"/>
    <property type="evidence" value="ECO:0007669"/>
    <property type="project" value="InterPro"/>
</dbReference>
<dbReference type="OrthoDB" id="1012272at2"/>
<dbReference type="Pfam" id="PF00849">
    <property type="entry name" value="PseudoU_synth_2"/>
    <property type="match status" value="1"/>
</dbReference>
<dbReference type="InterPro" id="IPR042092">
    <property type="entry name" value="PsdUridine_s_RsuA/RluB/E/F_cat"/>
</dbReference>
<dbReference type="EMBL" id="MDZC01000046">
    <property type="protein sequence ID" value="OGX86879.1"/>
    <property type="molecule type" value="Genomic_DNA"/>
</dbReference>
<proteinExistence type="inferred from homology"/>